<dbReference type="EMBL" id="BMXG01000005">
    <property type="protein sequence ID" value="GHB96480.1"/>
    <property type="molecule type" value="Genomic_DNA"/>
</dbReference>
<dbReference type="Pfam" id="PF01740">
    <property type="entry name" value="STAS"/>
    <property type="match status" value="1"/>
</dbReference>
<dbReference type="CDD" id="cd07043">
    <property type="entry name" value="STAS_anti-anti-sigma_factors"/>
    <property type="match status" value="1"/>
</dbReference>
<dbReference type="InterPro" id="IPR002645">
    <property type="entry name" value="STAS_dom"/>
</dbReference>
<proteinExistence type="predicted"/>
<sequence>MAEAESPVFLIDAYSEPVILRIQGRASFLNCAPVRDFFDRVAEMGKRSVVIDFQDCTGMDSTFLGIMAGAALEFRKLEPPGDFTLVRLSQRNLELVRNLGLHRIMNVETGSFDMSFNASNTESLSNASQTERDNAAMVLKAHECLVEADSSNQKKFQDVLSFLRLQVDKDAP</sequence>
<gene>
    <name evidence="2" type="ORF">GCM10007047_10450</name>
</gene>
<dbReference type="Gene3D" id="3.30.750.24">
    <property type="entry name" value="STAS domain"/>
    <property type="match status" value="1"/>
</dbReference>
<dbReference type="Proteomes" id="UP000642829">
    <property type="component" value="Unassembled WGS sequence"/>
</dbReference>
<dbReference type="InterPro" id="IPR036513">
    <property type="entry name" value="STAS_dom_sf"/>
</dbReference>
<reference evidence="2" key="1">
    <citation type="journal article" date="2014" name="Int. J. Syst. Evol. Microbiol.">
        <title>Complete genome sequence of Corynebacterium casei LMG S-19264T (=DSM 44701T), isolated from a smear-ripened cheese.</title>
        <authorList>
            <consortium name="US DOE Joint Genome Institute (JGI-PGF)"/>
            <person name="Walter F."/>
            <person name="Albersmeier A."/>
            <person name="Kalinowski J."/>
            <person name="Ruckert C."/>
        </authorList>
    </citation>
    <scope>NUCLEOTIDE SEQUENCE</scope>
    <source>
        <strain evidence="2">KCTC 12870</strain>
    </source>
</reference>
<accession>A0A8J3DGA0</accession>
<name>A0A8J3DGA0_9BACT</name>
<evidence type="ECO:0000259" key="1">
    <source>
        <dbReference type="PROSITE" id="PS50801"/>
    </source>
</evidence>
<evidence type="ECO:0000313" key="3">
    <source>
        <dbReference type="Proteomes" id="UP000642829"/>
    </source>
</evidence>
<keyword evidence="3" id="KW-1185">Reference proteome</keyword>
<dbReference type="PROSITE" id="PS50801">
    <property type="entry name" value="STAS"/>
    <property type="match status" value="1"/>
</dbReference>
<protein>
    <recommendedName>
        <fullName evidence="1">STAS domain-containing protein</fullName>
    </recommendedName>
</protein>
<dbReference type="SUPFAM" id="SSF52091">
    <property type="entry name" value="SpoIIaa-like"/>
    <property type="match status" value="1"/>
</dbReference>
<organism evidence="2 3">
    <name type="scientific">Cerasicoccus arenae</name>
    <dbReference type="NCBI Taxonomy" id="424488"/>
    <lineage>
        <taxon>Bacteria</taxon>
        <taxon>Pseudomonadati</taxon>
        <taxon>Verrucomicrobiota</taxon>
        <taxon>Opitutia</taxon>
        <taxon>Puniceicoccales</taxon>
        <taxon>Cerasicoccaceae</taxon>
        <taxon>Cerasicoccus</taxon>
    </lineage>
</organism>
<evidence type="ECO:0000313" key="2">
    <source>
        <dbReference type="EMBL" id="GHB96480.1"/>
    </source>
</evidence>
<feature type="domain" description="STAS" evidence="1">
    <location>
        <begin position="18"/>
        <end position="127"/>
    </location>
</feature>
<dbReference type="RefSeq" id="WP_189512616.1">
    <property type="nucleotide sequence ID" value="NZ_BMXG01000005.1"/>
</dbReference>
<dbReference type="AlphaFoldDB" id="A0A8J3DGA0"/>
<reference evidence="2" key="2">
    <citation type="submission" date="2020-09" db="EMBL/GenBank/DDBJ databases">
        <authorList>
            <person name="Sun Q."/>
            <person name="Kim S."/>
        </authorList>
    </citation>
    <scope>NUCLEOTIDE SEQUENCE</scope>
    <source>
        <strain evidence="2">KCTC 12870</strain>
    </source>
</reference>
<comment type="caution">
    <text evidence="2">The sequence shown here is derived from an EMBL/GenBank/DDBJ whole genome shotgun (WGS) entry which is preliminary data.</text>
</comment>